<dbReference type="InterPro" id="IPR001128">
    <property type="entry name" value="Cyt_P450"/>
</dbReference>
<keyword evidence="7" id="KW-1185">Reference proteome</keyword>
<gene>
    <name evidence="6" type="ORF">PDIGIT_LOCUS454</name>
</gene>
<dbReference type="GO" id="GO:0016705">
    <property type="term" value="F:oxidoreductase activity, acting on paired donors, with incorporation or reduction of molecular oxygen"/>
    <property type="evidence" value="ECO:0007669"/>
    <property type="project" value="InterPro"/>
</dbReference>
<keyword evidence="2 4" id="KW-0479">Metal-binding</keyword>
<keyword evidence="3 4" id="KW-0408">Iron</keyword>
<dbReference type="PRINTS" id="PR00463">
    <property type="entry name" value="EP450I"/>
</dbReference>
<dbReference type="Gene3D" id="1.10.630.10">
    <property type="entry name" value="Cytochrome P450"/>
    <property type="match status" value="1"/>
</dbReference>
<dbReference type="PROSITE" id="PS00086">
    <property type="entry name" value="CYTOCHROME_P450"/>
    <property type="match status" value="1"/>
</dbReference>
<dbReference type="GO" id="GO:0004497">
    <property type="term" value="F:monooxygenase activity"/>
    <property type="evidence" value="ECO:0007669"/>
    <property type="project" value="UniProtKB-KW"/>
</dbReference>
<dbReference type="Proteomes" id="UP001152607">
    <property type="component" value="Unassembled WGS sequence"/>
</dbReference>
<dbReference type="InterPro" id="IPR050121">
    <property type="entry name" value="Cytochrome_P450_monoxygenase"/>
</dbReference>
<evidence type="ECO:0000256" key="2">
    <source>
        <dbReference type="ARBA" id="ARBA00022723"/>
    </source>
</evidence>
<dbReference type="PRINTS" id="PR00385">
    <property type="entry name" value="P450"/>
</dbReference>
<dbReference type="InterPro" id="IPR002401">
    <property type="entry name" value="Cyt_P450_E_grp-I"/>
</dbReference>
<dbReference type="PANTHER" id="PTHR24305">
    <property type="entry name" value="CYTOCHROME P450"/>
    <property type="match status" value="1"/>
</dbReference>
<proteinExistence type="inferred from homology"/>
<comment type="similarity">
    <text evidence="5">Belongs to the cytochrome P450 family.</text>
</comment>
<dbReference type="EMBL" id="CAOQHR010000001">
    <property type="protein sequence ID" value="CAI6237486.1"/>
    <property type="molecule type" value="Genomic_DNA"/>
</dbReference>
<feature type="binding site" description="axial binding residue" evidence="4">
    <location>
        <position position="513"/>
    </location>
    <ligand>
        <name>heme</name>
        <dbReference type="ChEBI" id="CHEBI:30413"/>
    </ligand>
    <ligandPart>
        <name>Fe</name>
        <dbReference type="ChEBI" id="CHEBI:18248"/>
    </ligandPart>
</feature>
<evidence type="ECO:0000256" key="5">
    <source>
        <dbReference type="RuleBase" id="RU000461"/>
    </source>
</evidence>
<accession>A0A9W4U1E5</accession>
<reference evidence="6" key="1">
    <citation type="submission" date="2023-01" db="EMBL/GenBank/DDBJ databases">
        <authorList>
            <person name="Van Ghelder C."/>
            <person name="Rancurel C."/>
        </authorList>
    </citation>
    <scope>NUCLEOTIDE SEQUENCE</scope>
    <source>
        <strain evidence="6">CNCM I-4278</strain>
    </source>
</reference>
<sequence length="562" mass="62952">MPSSYSFGLRGAIWSNRLSRFKSAARSSCAGHTAQCIHTLECQSALVLGSPKDSNAFHPSSQSRTTSVSRDDMTLPLLAVWGAIVYALIALYKLATHPLRNVPGPWQARITRLWELSQVRANHFEHVNINLHATYGPIVRTAPNRYSLNCPEAVQQLYGHGSKFIKDRWYRAYGHPEDAHADIFSVIDERRHAVNRRKVASLFSMTSLVAYEPYVDTSNATLVAKFVEFAATNEVISIPDWMQYYAFDVVGEFTVGRPFGMMRTGGDILGILDTIHQNLAYSSRMCLFNELHAWLGLVNHTLGHRSAFEDINDYVKARLAERQRQNSSLEGLDKTEVRSDFIQKLLNLHAQGKIDDADVFNTINVNIAAGSDTTSLTLSAAIYYLCRSPNSARKLYDEIDDFASQGKLSNPVTFSEAQQMPYLQAVIKETFRVHPGVGFPLPRVVPSGGAEIAGTFFPEGTVVGMNAWVLHRNEAVFGSDVDVFRPERWLGPKDDVASMERNLFTFGAGSRTCIGKNISLLELTKLIPQLYRQFSFELQGGEWETENVFFVKSKFQCKVVSR</sequence>
<organism evidence="6 7">
    <name type="scientific">Periconia digitata</name>
    <dbReference type="NCBI Taxonomy" id="1303443"/>
    <lineage>
        <taxon>Eukaryota</taxon>
        <taxon>Fungi</taxon>
        <taxon>Dikarya</taxon>
        <taxon>Ascomycota</taxon>
        <taxon>Pezizomycotina</taxon>
        <taxon>Dothideomycetes</taxon>
        <taxon>Pleosporomycetidae</taxon>
        <taxon>Pleosporales</taxon>
        <taxon>Massarineae</taxon>
        <taxon>Periconiaceae</taxon>
        <taxon>Periconia</taxon>
    </lineage>
</organism>
<dbReference type="Pfam" id="PF00067">
    <property type="entry name" value="p450"/>
    <property type="match status" value="1"/>
</dbReference>
<evidence type="ECO:0000313" key="6">
    <source>
        <dbReference type="EMBL" id="CAI6237486.1"/>
    </source>
</evidence>
<evidence type="ECO:0000256" key="4">
    <source>
        <dbReference type="PIRSR" id="PIRSR602401-1"/>
    </source>
</evidence>
<comment type="caution">
    <text evidence="6">The sequence shown here is derived from an EMBL/GenBank/DDBJ whole genome shotgun (WGS) entry which is preliminary data.</text>
</comment>
<dbReference type="PANTHER" id="PTHR24305:SF190">
    <property type="entry name" value="P450, PUTATIVE (EUROFUNG)-RELATED"/>
    <property type="match status" value="1"/>
</dbReference>
<keyword evidence="4 5" id="KW-0349">Heme</keyword>
<dbReference type="GO" id="GO:0005506">
    <property type="term" value="F:iron ion binding"/>
    <property type="evidence" value="ECO:0007669"/>
    <property type="project" value="InterPro"/>
</dbReference>
<dbReference type="FunFam" id="1.10.630.10:FF:000050">
    <property type="entry name" value="Cytochrome P450 monooxygenase"/>
    <property type="match status" value="1"/>
</dbReference>
<evidence type="ECO:0000256" key="3">
    <source>
        <dbReference type="ARBA" id="ARBA00023004"/>
    </source>
</evidence>
<evidence type="ECO:0000313" key="7">
    <source>
        <dbReference type="Proteomes" id="UP001152607"/>
    </source>
</evidence>
<evidence type="ECO:0008006" key="8">
    <source>
        <dbReference type="Google" id="ProtNLM"/>
    </source>
</evidence>
<dbReference type="InterPro" id="IPR017972">
    <property type="entry name" value="Cyt_P450_CS"/>
</dbReference>
<dbReference type="AlphaFoldDB" id="A0A9W4U1E5"/>
<keyword evidence="5" id="KW-0560">Oxidoreductase</keyword>
<name>A0A9W4U1E5_9PLEO</name>
<dbReference type="GO" id="GO:0020037">
    <property type="term" value="F:heme binding"/>
    <property type="evidence" value="ECO:0007669"/>
    <property type="project" value="InterPro"/>
</dbReference>
<keyword evidence="5" id="KW-0503">Monooxygenase</keyword>
<comment type="cofactor">
    <cofactor evidence="1 4">
        <name>heme</name>
        <dbReference type="ChEBI" id="CHEBI:30413"/>
    </cofactor>
</comment>
<protein>
    <recommendedName>
        <fullName evidence="8">Pisatin demethylase</fullName>
    </recommendedName>
</protein>
<dbReference type="InterPro" id="IPR036396">
    <property type="entry name" value="Cyt_P450_sf"/>
</dbReference>
<dbReference type="OrthoDB" id="3934656at2759"/>
<evidence type="ECO:0000256" key="1">
    <source>
        <dbReference type="ARBA" id="ARBA00001971"/>
    </source>
</evidence>
<dbReference type="CDD" id="cd11060">
    <property type="entry name" value="CYP57A1-like"/>
    <property type="match status" value="1"/>
</dbReference>
<dbReference type="SUPFAM" id="SSF48264">
    <property type="entry name" value="Cytochrome P450"/>
    <property type="match status" value="1"/>
</dbReference>